<evidence type="ECO:0000256" key="4">
    <source>
        <dbReference type="ARBA" id="ARBA00022884"/>
    </source>
</evidence>
<organism evidence="11 12">
    <name type="scientific">Actinidia chinensis var. chinensis</name>
    <name type="common">Chinese soft-hair kiwi</name>
    <dbReference type="NCBI Taxonomy" id="1590841"/>
    <lineage>
        <taxon>Eukaryota</taxon>
        <taxon>Viridiplantae</taxon>
        <taxon>Streptophyta</taxon>
        <taxon>Embryophyta</taxon>
        <taxon>Tracheophyta</taxon>
        <taxon>Spermatophyta</taxon>
        <taxon>Magnoliopsida</taxon>
        <taxon>eudicotyledons</taxon>
        <taxon>Gunneridae</taxon>
        <taxon>Pentapetalae</taxon>
        <taxon>asterids</taxon>
        <taxon>Ericales</taxon>
        <taxon>Actinidiaceae</taxon>
        <taxon>Actinidia</taxon>
    </lineage>
</organism>
<protein>
    <submittedName>
        <fullName evidence="11">Zinc finger CCCH domain-containing protein</fullName>
    </submittedName>
</protein>
<dbReference type="SMART" id="SM00360">
    <property type="entry name" value="RRM"/>
    <property type="match status" value="1"/>
</dbReference>
<dbReference type="InterPro" id="IPR034365">
    <property type="entry name" value="AtC3H46-like_RRM"/>
</dbReference>
<feature type="domain" description="C3H1-type" evidence="10">
    <location>
        <begin position="254"/>
        <end position="281"/>
    </location>
</feature>
<feature type="region of interest" description="Disordered" evidence="8">
    <location>
        <begin position="597"/>
        <end position="616"/>
    </location>
</feature>
<evidence type="ECO:0000256" key="6">
    <source>
        <dbReference type="PROSITE-ProRule" id="PRU00176"/>
    </source>
</evidence>
<evidence type="ECO:0000256" key="1">
    <source>
        <dbReference type="ARBA" id="ARBA00022723"/>
    </source>
</evidence>
<keyword evidence="1 7" id="KW-0479">Metal-binding</keyword>
<dbReference type="OrthoDB" id="1897736at2759"/>
<dbReference type="InterPro" id="IPR000504">
    <property type="entry name" value="RRM_dom"/>
</dbReference>
<reference evidence="12" key="2">
    <citation type="journal article" date="2018" name="BMC Genomics">
        <title>A manually annotated Actinidia chinensis var. chinensis (kiwifruit) genome highlights the challenges associated with draft genomes and gene prediction in plants.</title>
        <authorList>
            <person name="Pilkington S.M."/>
            <person name="Crowhurst R."/>
            <person name="Hilario E."/>
            <person name="Nardozza S."/>
            <person name="Fraser L."/>
            <person name="Peng Y."/>
            <person name="Gunaseelan K."/>
            <person name="Simpson R."/>
            <person name="Tahir J."/>
            <person name="Deroles S.C."/>
            <person name="Templeton K."/>
            <person name="Luo Z."/>
            <person name="Davy M."/>
            <person name="Cheng C."/>
            <person name="McNeilage M."/>
            <person name="Scaglione D."/>
            <person name="Liu Y."/>
            <person name="Zhang Q."/>
            <person name="Datson P."/>
            <person name="De Silva N."/>
            <person name="Gardiner S.E."/>
            <person name="Bassett H."/>
            <person name="Chagne D."/>
            <person name="McCallum J."/>
            <person name="Dzierzon H."/>
            <person name="Deng C."/>
            <person name="Wang Y.Y."/>
            <person name="Barron L."/>
            <person name="Manako K."/>
            <person name="Bowen J."/>
            <person name="Foster T.M."/>
            <person name="Erridge Z.A."/>
            <person name="Tiffin H."/>
            <person name="Waite C.N."/>
            <person name="Davies K.M."/>
            <person name="Grierson E.P."/>
            <person name="Laing W.A."/>
            <person name="Kirk R."/>
            <person name="Chen X."/>
            <person name="Wood M."/>
            <person name="Montefiori M."/>
            <person name="Brummell D.A."/>
            <person name="Schwinn K.E."/>
            <person name="Catanach A."/>
            <person name="Fullerton C."/>
            <person name="Li D."/>
            <person name="Meiyalaghan S."/>
            <person name="Nieuwenhuizen N."/>
            <person name="Read N."/>
            <person name="Prakash R."/>
            <person name="Hunter D."/>
            <person name="Zhang H."/>
            <person name="McKenzie M."/>
            <person name="Knabel M."/>
            <person name="Harris A."/>
            <person name="Allan A.C."/>
            <person name="Gleave A."/>
            <person name="Chen A."/>
            <person name="Janssen B.J."/>
            <person name="Plunkett B."/>
            <person name="Ampomah-Dwamena C."/>
            <person name="Voogd C."/>
            <person name="Leif D."/>
            <person name="Lafferty D."/>
            <person name="Souleyre E.J.F."/>
            <person name="Varkonyi-Gasic E."/>
            <person name="Gambi F."/>
            <person name="Hanley J."/>
            <person name="Yao J.L."/>
            <person name="Cheung J."/>
            <person name="David K.M."/>
            <person name="Warren B."/>
            <person name="Marsh K."/>
            <person name="Snowden K.C."/>
            <person name="Lin-Wang K."/>
            <person name="Brian L."/>
            <person name="Martinez-Sanchez M."/>
            <person name="Wang M."/>
            <person name="Ileperuma N."/>
            <person name="Macnee N."/>
            <person name="Campin R."/>
            <person name="McAtee P."/>
            <person name="Drummond R.S.M."/>
            <person name="Espley R.V."/>
            <person name="Ireland H.S."/>
            <person name="Wu R."/>
            <person name="Atkinson R.G."/>
            <person name="Karunairetnam S."/>
            <person name="Bulley S."/>
            <person name="Chunkath S."/>
            <person name="Hanley Z."/>
            <person name="Storey R."/>
            <person name="Thrimawithana A.H."/>
            <person name="Thomson S."/>
            <person name="David C."/>
            <person name="Testolin R."/>
            <person name="Huang H."/>
            <person name="Hellens R.P."/>
            <person name="Schaffer R.J."/>
        </authorList>
    </citation>
    <scope>NUCLEOTIDE SEQUENCE [LARGE SCALE GENOMIC DNA]</scope>
    <source>
        <strain evidence="12">cv. Red5</strain>
    </source>
</reference>
<evidence type="ECO:0000313" key="12">
    <source>
        <dbReference type="Proteomes" id="UP000241394"/>
    </source>
</evidence>
<evidence type="ECO:0000256" key="7">
    <source>
        <dbReference type="PROSITE-ProRule" id="PRU00723"/>
    </source>
</evidence>
<dbReference type="SUPFAM" id="SSF90229">
    <property type="entry name" value="CCCH zinc finger"/>
    <property type="match status" value="1"/>
</dbReference>
<evidence type="ECO:0000256" key="2">
    <source>
        <dbReference type="ARBA" id="ARBA00022771"/>
    </source>
</evidence>
<keyword evidence="5" id="KW-0238">DNA-binding</keyword>
<dbReference type="Pfam" id="PF23182">
    <property type="entry name" value="PABC_AtC3H46"/>
    <property type="match status" value="1"/>
</dbReference>
<dbReference type="AlphaFoldDB" id="A0A2R6PQZ9"/>
<keyword evidence="4 6" id="KW-0694">RNA-binding</keyword>
<dbReference type="OMA" id="MEPLACS"/>
<keyword evidence="12" id="KW-1185">Reference proteome</keyword>
<dbReference type="PROSITE" id="PS50103">
    <property type="entry name" value="ZF_C3H1"/>
    <property type="match status" value="1"/>
</dbReference>
<name>A0A2R6PQZ9_ACTCC</name>
<dbReference type="SUPFAM" id="SSF54928">
    <property type="entry name" value="RNA-binding domain, RBD"/>
    <property type="match status" value="1"/>
</dbReference>
<feature type="non-terminal residue" evidence="11">
    <location>
        <position position="688"/>
    </location>
</feature>
<comment type="caution">
    <text evidence="11">The sequence shown here is derived from an EMBL/GenBank/DDBJ whole genome shotgun (WGS) entry which is preliminary data.</text>
</comment>
<dbReference type="Gene3D" id="3.30.70.330">
    <property type="match status" value="1"/>
</dbReference>
<dbReference type="EMBL" id="NKQK01000023">
    <property type="protein sequence ID" value="PSR95413.1"/>
    <property type="molecule type" value="Genomic_DNA"/>
</dbReference>
<dbReference type="InterPro" id="IPR012677">
    <property type="entry name" value="Nucleotide-bd_a/b_plait_sf"/>
</dbReference>
<dbReference type="PANTHER" id="PTHR24009">
    <property type="entry name" value="RNA-BINDING (RRM/RBD/RNP MOTIFS)"/>
    <property type="match status" value="1"/>
</dbReference>
<evidence type="ECO:0000256" key="3">
    <source>
        <dbReference type="ARBA" id="ARBA00022833"/>
    </source>
</evidence>
<evidence type="ECO:0000313" key="11">
    <source>
        <dbReference type="EMBL" id="PSR95413.1"/>
    </source>
</evidence>
<evidence type="ECO:0000259" key="10">
    <source>
        <dbReference type="PROSITE" id="PS50103"/>
    </source>
</evidence>
<evidence type="ECO:0000256" key="5">
    <source>
        <dbReference type="ARBA" id="ARBA00023125"/>
    </source>
</evidence>
<gene>
    <name evidence="11" type="ORF">CEY00_Acc26169</name>
</gene>
<dbReference type="GO" id="GO:0003677">
    <property type="term" value="F:DNA binding"/>
    <property type="evidence" value="ECO:0007669"/>
    <property type="project" value="UniProtKB-KW"/>
</dbReference>
<dbReference type="InParanoid" id="A0A2R6PQZ9"/>
<keyword evidence="2 7" id="KW-0863">Zinc-finger</keyword>
<dbReference type="Gene3D" id="1.20.120.1350">
    <property type="entry name" value="Pneumovirus matrix protein 2 (M2), zinc-binding domain"/>
    <property type="match status" value="1"/>
</dbReference>
<dbReference type="Proteomes" id="UP000241394">
    <property type="component" value="Chromosome LG23"/>
</dbReference>
<dbReference type="GO" id="GO:0008270">
    <property type="term" value="F:zinc ion binding"/>
    <property type="evidence" value="ECO:0007669"/>
    <property type="project" value="UniProtKB-KW"/>
</dbReference>
<dbReference type="FunCoup" id="A0A2R6PQZ9">
    <property type="interactions" value="1745"/>
</dbReference>
<dbReference type="GO" id="GO:0003723">
    <property type="term" value="F:RNA binding"/>
    <property type="evidence" value="ECO:0007669"/>
    <property type="project" value="UniProtKB-UniRule"/>
</dbReference>
<dbReference type="PROSITE" id="PS50102">
    <property type="entry name" value="RRM"/>
    <property type="match status" value="1"/>
</dbReference>
<dbReference type="FunFam" id="3.30.70.330:FF:000678">
    <property type="entry name" value="zinc finger CCCH domain-containing protein 53-like isoform X2"/>
    <property type="match status" value="1"/>
</dbReference>
<feature type="region of interest" description="Disordered" evidence="8">
    <location>
        <begin position="111"/>
        <end position="136"/>
    </location>
</feature>
<feature type="zinc finger region" description="C3H1-type" evidence="7">
    <location>
        <begin position="254"/>
        <end position="281"/>
    </location>
</feature>
<proteinExistence type="predicted"/>
<dbReference type="CDD" id="cd12458">
    <property type="entry name" value="RRM_AtC3H46_like"/>
    <property type="match status" value="1"/>
</dbReference>
<dbReference type="InterPro" id="IPR056276">
    <property type="entry name" value="AtC3H46-like_PABC-like"/>
</dbReference>
<dbReference type="InterPro" id="IPR000571">
    <property type="entry name" value="Znf_CCCH"/>
</dbReference>
<accession>A0A2R6PQZ9</accession>
<keyword evidence="3 7" id="KW-0862">Zinc</keyword>
<dbReference type="Pfam" id="PF00076">
    <property type="entry name" value="RRM_1"/>
    <property type="match status" value="1"/>
</dbReference>
<dbReference type="SMART" id="SM00356">
    <property type="entry name" value="ZnF_C3H1"/>
    <property type="match status" value="1"/>
</dbReference>
<evidence type="ECO:0000256" key="8">
    <source>
        <dbReference type="SAM" id="MobiDB-lite"/>
    </source>
</evidence>
<dbReference type="InterPro" id="IPR036855">
    <property type="entry name" value="Znf_CCCH_sf"/>
</dbReference>
<feature type="domain" description="RRM" evidence="9">
    <location>
        <begin position="370"/>
        <end position="446"/>
    </location>
</feature>
<feature type="compositionally biased region" description="Low complexity" evidence="8">
    <location>
        <begin position="111"/>
        <end position="130"/>
    </location>
</feature>
<dbReference type="InterPro" id="IPR035979">
    <property type="entry name" value="RBD_domain_sf"/>
</dbReference>
<dbReference type="Gramene" id="PSR95413">
    <property type="protein sequence ID" value="PSR95413"/>
    <property type="gene ID" value="CEY00_Acc26169"/>
</dbReference>
<evidence type="ECO:0000259" key="9">
    <source>
        <dbReference type="PROSITE" id="PS50102"/>
    </source>
</evidence>
<sequence>MDSYEATKTVFSRIESLDHENASKIMGFLFIQDPGEKEMIRLAFGPESLLLSLINQAKTCLGISLNTSSAPSTPSFPSPFNPMSNPNRPSHLLQSSPRIIIPNNGIHMNPSSPSSPWSVSGFSSPSSHMSPRPPPSSLSYAAAVVNGTSNGGSLGPFSPPTSSSLFSHSPFYSSNTSYTDINSDGQVDDSLSKSRDFIVDPIMSPSGRSDSILFPNTGGAWVDSGDTHHPFHRRSCSVNDVFLGGGWSEDGGTGFGWRPCMYFARGFCKNGDNCKFSHSGFADSSHELDGLDELLRMKVIQQQRLAAAAASQLMAGGPFPYHKCVNFDSPRSAAAALMMGEEFHKFGRCRPERNDFFAMGLGGNANSSSRQIYLTFPADSTFKEEDVSNYFSKFGPVQDVRIPYQQKRMFGFVTFVYPETVKIILAKGNPHFVCDSRVLVKPYKEKGKVPDKKQQQHQFERGEFSSCLSPSGLDAGEPFDLPIGSTMFYNTTEMILRRKLEEEAELQQAIELQGRRLMKLQLMDLKNHPHLGHQFQPNIASGNPIPSPAQSHLPINQSHVLRSDGINQEVLEENNSSPVGSSSPTVAADRKQEIKEACDDSGNRKEQCSHPDDDDLHENLEHILPDNLFASPTKSAGDHCSIFSTASAEADDSASLTTTTTTSNNIQTLPATANLNIASLKTCYFHMP</sequence>
<dbReference type="STRING" id="1590841.A0A2R6PQZ9"/>
<dbReference type="Pfam" id="PF00642">
    <property type="entry name" value="zf-CCCH"/>
    <property type="match status" value="1"/>
</dbReference>
<reference evidence="11 12" key="1">
    <citation type="submission" date="2017-07" db="EMBL/GenBank/DDBJ databases">
        <title>An improved, manually edited Actinidia chinensis var. chinensis (kiwifruit) genome highlights the challenges associated with draft genomes and gene prediction in plants.</title>
        <authorList>
            <person name="Pilkington S."/>
            <person name="Crowhurst R."/>
            <person name="Hilario E."/>
            <person name="Nardozza S."/>
            <person name="Fraser L."/>
            <person name="Peng Y."/>
            <person name="Gunaseelan K."/>
            <person name="Simpson R."/>
            <person name="Tahir J."/>
            <person name="Deroles S."/>
            <person name="Templeton K."/>
            <person name="Luo Z."/>
            <person name="Davy M."/>
            <person name="Cheng C."/>
            <person name="Mcneilage M."/>
            <person name="Scaglione D."/>
            <person name="Liu Y."/>
            <person name="Zhang Q."/>
            <person name="Datson P."/>
            <person name="De Silva N."/>
            <person name="Gardiner S."/>
            <person name="Bassett H."/>
            <person name="Chagne D."/>
            <person name="Mccallum J."/>
            <person name="Dzierzon H."/>
            <person name="Deng C."/>
            <person name="Wang Y.-Y."/>
            <person name="Barron N."/>
            <person name="Manako K."/>
            <person name="Bowen J."/>
            <person name="Foster T."/>
            <person name="Erridge Z."/>
            <person name="Tiffin H."/>
            <person name="Waite C."/>
            <person name="Davies K."/>
            <person name="Grierson E."/>
            <person name="Laing W."/>
            <person name="Kirk R."/>
            <person name="Chen X."/>
            <person name="Wood M."/>
            <person name="Montefiori M."/>
            <person name="Brummell D."/>
            <person name="Schwinn K."/>
            <person name="Catanach A."/>
            <person name="Fullerton C."/>
            <person name="Li D."/>
            <person name="Meiyalaghan S."/>
            <person name="Nieuwenhuizen N."/>
            <person name="Read N."/>
            <person name="Prakash R."/>
            <person name="Hunter D."/>
            <person name="Zhang H."/>
            <person name="Mckenzie M."/>
            <person name="Knabel M."/>
            <person name="Harris A."/>
            <person name="Allan A."/>
            <person name="Chen A."/>
            <person name="Janssen B."/>
            <person name="Plunkett B."/>
            <person name="Dwamena C."/>
            <person name="Voogd C."/>
            <person name="Leif D."/>
            <person name="Lafferty D."/>
            <person name="Souleyre E."/>
            <person name="Varkonyi-Gasic E."/>
            <person name="Gambi F."/>
            <person name="Hanley J."/>
            <person name="Yao J.-L."/>
            <person name="Cheung J."/>
            <person name="David K."/>
            <person name="Warren B."/>
            <person name="Marsh K."/>
            <person name="Snowden K."/>
            <person name="Lin-Wang K."/>
            <person name="Brian L."/>
            <person name="Martinez-Sanchez M."/>
            <person name="Wang M."/>
            <person name="Ileperuma N."/>
            <person name="Macnee N."/>
            <person name="Campin R."/>
            <person name="Mcatee P."/>
            <person name="Drummond R."/>
            <person name="Espley R."/>
            <person name="Ireland H."/>
            <person name="Wu R."/>
            <person name="Atkinson R."/>
            <person name="Karunairetnam S."/>
            <person name="Bulley S."/>
            <person name="Chunkath S."/>
            <person name="Hanley Z."/>
            <person name="Storey R."/>
            <person name="Thrimawithana A."/>
            <person name="Thomson S."/>
            <person name="David C."/>
            <person name="Testolin R."/>
        </authorList>
    </citation>
    <scope>NUCLEOTIDE SEQUENCE [LARGE SCALE GENOMIC DNA]</scope>
    <source>
        <strain evidence="12">cv. Red5</strain>
        <tissue evidence="11">Young leaf</tissue>
    </source>
</reference>
<dbReference type="PANTHER" id="PTHR24009:SF11">
    <property type="entry name" value="ZINC FINGER CCCH DOMAIN-CONTAINING PROTEIN 53-LIKE"/>
    <property type="match status" value="1"/>
</dbReference>